<protein>
    <recommendedName>
        <fullName evidence="1">Retropepsin-like aspartic endopeptidase domain-containing protein</fullName>
    </recommendedName>
</protein>
<organism evidence="2 3">
    <name type="scientific">Nitritalea halalkaliphila LW7</name>
    <dbReference type="NCBI Taxonomy" id="1189621"/>
    <lineage>
        <taxon>Bacteria</taxon>
        <taxon>Pseudomonadati</taxon>
        <taxon>Bacteroidota</taxon>
        <taxon>Cytophagia</taxon>
        <taxon>Cytophagales</taxon>
        <taxon>Cyclobacteriaceae</taxon>
        <taxon>Nitritalea</taxon>
    </lineage>
</organism>
<gene>
    <name evidence="2" type="ORF">A3SI_01211</name>
</gene>
<dbReference type="PANTHER" id="PTHR38037:SF2">
    <property type="entry name" value="ATP-DEPENDENT ZINC PROTEASE DOMAIN-CONTAINING PROTEIN-RELATED"/>
    <property type="match status" value="1"/>
</dbReference>
<dbReference type="InterPro" id="IPR008503">
    <property type="entry name" value="Asp_endopeptidase"/>
</dbReference>
<evidence type="ECO:0000313" key="3">
    <source>
        <dbReference type="Proteomes" id="UP000005551"/>
    </source>
</evidence>
<comment type="caution">
    <text evidence="2">The sequence shown here is derived from an EMBL/GenBank/DDBJ whole genome shotgun (WGS) entry which is preliminary data.</text>
</comment>
<evidence type="ECO:0000259" key="1">
    <source>
        <dbReference type="Pfam" id="PF05618"/>
    </source>
</evidence>
<dbReference type="RefSeq" id="WP_009053222.1">
    <property type="nucleotide sequence ID" value="NZ_AJYA01000002.1"/>
</dbReference>
<dbReference type="Gene3D" id="2.40.70.10">
    <property type="entry name" value="Acid Proteases"/>
    <property type="match status" value="1"/>
</dbReference>
<proteinExistence type="predicted"/>
<name>I5CA21_9BACT</name>
<accession>I5CA21</accession>
<dbReference type="AlphaFoldDB" id="I5CA21"/>
<dbReference type="PANTHER" id="PTHR38037">
    <property type="entry name" value="ZN_PROTEASE DOMAIN-CONTAINING PROTEIN"/>
    <property type="match status" value="1"/>
</dbReference>
<dbReference type="STRING" id="1189621.A3SI_01211"/>
<evidence type="ECO:0000313" key="2">
    <source>
        <dbReference type="EMBL" id="EIM78673.1"/>
    </source>
</evidence>
<dbReference type="EMBL" id="AJYA01000002">
    <property type="protein sequence ID" value="EIM78673.1"/>
    <property type="molecule type" value="Genomic_DNA"/>
</dbReference>
<dbReference type="Pfam" id="PF05618">
    <property type="entry name" value="Zn_protease"/>
    <property type="match status" value="1"/>
</dbReference>
<reference evidence="2 3" key="1">
    <citation type="submission" date="2012-05" db="EMBL/GenBank/DDBJ databases">
        <title>Genome sequence of Nitritalea halalkaliphila LW7.</title>
        <authorList>
            <person name="Jangir P.K."/>
            <person name="Singh A."/>
            <person name="Shivaji S."/>
            <person name="Sharma R."/>
        </authorList>
    </citation>
    <scope>NUCLEOTIDE SEQUENCE [LARGE SCALE GENOMIC DNA]</scope>
    <source>
        <strain evidence="2 3">LW7</strain>
    </source>
</reference>
<keyword evidence="3" id="KW-1185">Reference proteome</keyword>
<feature type="domain" description="Retropepsin-like aspartic endopeptidase" evidence="1">
    <location>
        <begin position="5"/>
        <end position="123"/>
    </location>
</feature>
<dbReference type="SUPFAM" id="SSF50630">
    <property type="entry name" value="Acid proteases"/>
    <property type="match status" value="1"/>
</dbReference>
<dbReference type="InterPro" id="IPR021109">
    <property type="entry name" value="Peptidase_aspartic_dom_sf"/>
</dbReference>
<sequence length="130" mass="14424">MGIRRVAAKVDTGAYSNAIHVSYARLETAASGEEVLCFLPLSEAFKAFTGQEIRTKNFTKKKVRSSTGVASLRFKVSCEMLLGGEKIPVDFTLTDRSEMRFPVLIGRKALHKRFLVDVAATYLLSTKHKP</sequence>
<dbReference type="Proteomes" id="UP000005551">
    <property type="component" value="Unassembled WGS sequence"/>
</dbReference>